<dbReference type="AlphaFoldDB" id="A0A6N8FFW3"/>
<gene>
    <name evidence="1" type="ORF">GMD78_04065</name>
</gene>
<proteinExistence type="predicted"/>
<reference evidence="1 2" key="1">
    <citation type="submission" date="2019-11" db="EMBL/GenBank/DDBJ databases">
        <authorList>
            <person name="Li X."/>
        </authorList>
    </citation>
    <scope>NUCLEOTIDE SEQUENCE [LARGE SCALE GENOMIC DNA]</scope>
    <source>
        <strain evidence="1 2">L9</strain>
    </source>
</reference>
<evidence type="ECO:0000313" key="1">
    <source>
        <dbReference type="EMBL" id="MUK87576.1"/>
    </source>
</evidence>
<keyword evidence="2" id="KW-1185">Reference proteome</keyword>
<dbReference type="Proteomes" id="UP000469125">
    <property type="component" value="Unassembled WGS sequence"/>
</dbReference>
<comment type="caution">
    <text evidence="1">The sequence shown here is derived from an EMBL/GenBank/DDBJ whole genome shotgun (WGS) entry which is preliminary data.</text>
</comment>
<protein>
    <submittedName>
        <fullName evidence="1">Uncharacterized protein</fullName>
    </submittedName>
</protein>
<name>A0A6N8FFW3_9BACI</name>
<organism evidence="1 2">
    <name type="scientific">Ornithinibacillus caprae</name>
    <dbReference type="NCBI Taxonomy" id="2678566"/>
    <lineage>
        <taxon>Bacteria</taxon>
        <taxon>Bacillati</taxon>
        <taxon>Bacillota</taxon>
        <taxon>Bacilli</taxon>
        <taxon>Bacillales</taxon>
        <taxon>Bacillaceae</taxon>
        <taxon>Ornithinibacillus</taxon>
    </lineage>
</organism>
<dbReference type="RefSeq" id="WP_196493717.1">
    <property type="nucleotide sequence ID" value="NZ_WOCA01000002.1"/>
</dbReference>
<accession>A0A6N8FFW3</accession>
<sequence length="45" mass="5624">MNWDGRPEPRDEKWLAWKVVNQIKQITKNELQYKFKLMPPETIWH</sequence>
<evidence type="ECO:0000313" key="2">
    <source>
        <dbReference type="Proteomes" id="UP000469125"/>
    </source>
</evidence>
<dbReference type="EMBL" id="WOCA01000002">
    <property type="protein sequence ID" value="MUK87576.1"/>
    <property type="molecule type" value="Genomic_DNA"/>
</dbReference>